<gene>
    <name evidence="1" type="ORF">G3A44_21915</name>
</gene>
<evidence type="ECO:0000313" key="1">
    <source>
        <dbReference type="EMBL" id="NDY93852.1"/>
    </source>
</evidence>
<dbReference type="Proteomes" id="UP000484255">
    <property type="component" value="Unassembled WGS sequence"/>
</dbReference>
<evidence type="ECO:0000313" key="2">
    <source>
        <dbReference type="Proteomes" id="UP000484255"/>
    </source>
</evidence>
<reference evidence="1 2" key="1">
    <citation type="submission" date="2020-02" db="EMBL/GenBank/DDBJ databases">
        <title>Ideonella bacterium strain TBM-1.</title>
        <authorList>
            <person name="Chen W.-M."/>
        </authorList>
    </citation>
    <scope>NUCLEOTIDE SEQUENCE [LARGE SCALE GENOMIC DNA]</scope>
    <source>
        <strain evidence="1 2">TBM-1</strain>
    </source>
</reference>
<dbReference type="SUPFAM" id="SSF50998">
    <property type="entry name" value="Quinoprotein alcohol dehydrogenase-like"/>
    <property type="match status" value="1"/>
</dbReference>
<sequence length="890" mass="94299">MLHDVYLSHAAPDLGAALDLTARLEALQQGVRRPLALDAAAAASAQPLPPVSGCRLMLVLLSVAWLRSPLGPRHWAAARSAGVPVRVLVHPDLPRLPQDGVGRGRRAQLEEVLAGHPLAAELLATPWWWLGEPGDAAPHWALLPQVLASTADALPVAEPPPLAPAQGEPPRAGLASRLAMLYGGAQARATAYQARDRARGEPALALALAAAAADLADTPASRSTLLTLLGQQTALRRVMPLHAPGRRVQALAFSPDGRWLATGDARQGPGDDGPARLCLVDLHTLQQREGSQSRSGSIGALAWGRPWLAVGTRGGVGWLRWDEASQRFGARSPTPLSEPVTPAWMSWSGVQWAGGDDWLAWGCPEGLLGLARPGEARAHELRLPQAGRPDALQGLAWVAPGQVLTLESNRVCLRPFPALEPVVTLGAMDRFFHLWAQGGHWVVTGVQRGRTGVLRGFGAEVWSFEPHAASGPFQAADLGQRTGEPNWVISVPGRKGHDVPALAVGPDLARLHYLLPSLATPAAGLAVDAPRRRVAVGDGRTGAVSIWQLGEPHPLLHPLMPAGVVRAVAAGPGHAMMWVDLSSAFHRDLMDGGERPDRLSAGFAVVRLLPLDGGREVLMLGEKGESAVFDLASGQRRQPLWPRPPGREGLHLVATAAQAPRVAMVDPDGVLWLLEARDGHWQPLAHWEVIGQPLAITLSPRGEEIHVMVAQGFVRVGRWRMDDPGSPHWSVVLSQGLPGPMAVEAGGALLVGDGEDLVWQAAGQDSGDTLRLSGHAAPVRAVALTQDLLLSVSAAEQQPELDELRLWSTSGLALGVVPLPDRLASLGVTRSGQQAWLLMRGGELFRLPLDTAAWARIAQFVAGRPLTAAERQQHGLLDAGQLAPSPPGPA</sequence>
<comment type="caution">
    <text evidence="1">The sequence shown here is derived from an EMBL/GenBank/DDBJ whole genome shotgun (WGS) entry which is preliminary data.</text>
</comment>
<accession>A0A7C9PKV1</accession>
<dbReference type="EMBL" id="JAAGOH010000050">
    <property type="protein sequence ID" value="NDY93852.1"/>
    <property type="molecule type" value="Genomic_DNA"/>
</dbReference>
<dbReference type="RefSeq" id="WP_163459877.1">
    <property type="nucleotide sequence ID" value="NZ_JAAGOH010000050.1"/>
</dbReference>
<keyword evidence="2" id="KW-1185">Reference proteome</keyword>
<name>A0A7C9PKV1_9BURK</name>
<evidence type="ECO:0008006" key="3">
    <source>
        <dbReference type="Google" id="ProtNLM"/>
    </source>
</evidence>
<protein>
    <recommendedName>
        <fullName evidence="3">TIR domain-containing protein</fullName>
    </recommendedName>
</protein>
<dbReference type="AlphaFoldDB" id="A0A7C9PKV1"/>
<dbReference type="Gene3D" id="2.130.10.10">
    <property type="entry name" value="YVTN repeat-like/Quinoprotein amine dehydrogenase"/>
    <property type="match status" value="1"/>
</dbReference>
<dbReference type="InterPro" id="IPR011047">
    <property type="entry name" value="Quinoprotein_ADH-like_sf"/>
</dbReference>
<organism evidence="1 2">
    <name type="scientific">Ideonella livida</name>
    <dbReference type="NCBI Taxonomy" id="2707176"/>
    <lineage>
        <taxon>Bacteria</taxon>
        <taxon>Pseudomonadati</taxon>
        <taxon>Pseudomonadota</taxon>
        <taxon>Betaproteobacteria</taxon>
        <taxon>Burkholderiales</taxon>
        <taxon>Sphaerotilaceae</taxon>
        <taxon>Ideonella</taxon>
    </lineage>
</organism>
<proteinExistence type="predicted"/>
<dbReference type="InterPro" id="IPR015943">
    <property type="entry name" value="WD40/YVTN_repeat-like_dom_sf"/>
</dbReference>